<feature type="domain" description="HpaB/PvcC/4-BUDH N-terminal" evidence="1">
    <location>
        <begin position="5"/>
        <end position="219"/>
    </location>
</feature>
<reference evidence="2" key="1">
    <citation type="submission" date="2018-05" db="EMBL/GenBank/DDBJ databases">
        <authorList>
            <person name="Lanie J.A."/>
            <person name="Ng W.-L."/>
            <person name="Kazmierczak K.M."/>
            <person name="Andrzejewski T.M."/>
            <person name="Davidsen T.M."/>
            <person name="Wayne K.J."/>
            <person name="Tettelin H."/>
            <person name="Glass J.I."/>
            <person name="Rusch D."/>
            <person name="Podicherti R."/>
            <person name="Tsui H.-C.T."/>
            <person name="Winkler M.E."/>
        </authorList>
    </citation>
    <scope>NUCLEOTIDE SEQUENCE</scope>
</reference>
<accession>A0A382WQT5</accession>
<dbReference type="InterPro" id="IPR009100">
    <property type="entry name" value="AcylCoA_DH/oxidase_NM_dom_sf"/>
</dbReference>
<dbReference type="AlphaFoldDB" id="A0A382WQT5"/>
<evidence type="ECO:0000259" key="1">
    <source>
        <dbReference type="Pfam" id="PF11794"/>
    </source>
</evidence>
<proteinExistence type="predicted"/>
<dbReference type="EMBL" id="UINC01161818">
    <property type="protein sequence ID" value="SVD61222.1"/>
    <property type="molecule type" value="Genomic_DNA"/>
</dbReference>
<dbReference type="InterPro" id="IPR046373">
    <property type="entry name" value="Acyl-CoA_Oxase/DH_mid-dom_sf"/>
</dbReference>
<evidence type="ECO:0000313" key="2">
    <source>
        <dbReference type="EMBL" id="SVD61222.1"/>
    </source>
</evidence>
<dbReference type="GO" id="GO:0016627">
    <property type="term" value="F:oxidoreductase activity, acting on the CH-CH group of donors"/>
    <property type="evidence" value="ECO:0007669"/>
    <property type="project" value="InterPro"/>
</dbReference>
<protein>
    <recommendedName>
        <fullName evidence="1">HpaB/PvcC/4-BUDH N-terminal domain-containing protein</fullName>
    </recommendedName>
</protein>
<dbReference type="Pfam" id="PF11794">
    <property type="entry name" value="HpaB_N"/>
    <property type="match status" value="1"/>
</dbReference>
<dbReference type="SUPFAM" id="SSF56645">
    <property type="entry name" value="Acyl-CoA dehydrogenase NM domain-like"/>
    <property type="match status" value="1"/>
</dbReference>
<dbReference type="Gene3D" id="1.10.3140.10">
    <property type="entry name" value="4-hydroxybutyryl-coa dehydratase, domain 1"/>
    <property type="match status" value="1"/>
</dbReference>
<gene>
    <name evidence="2" type="ORF">METZ01_LOCUS414076</name>
</gene>
<dbReference type="InterPro" id="IPR004925">
    <property type="entry name" value="HpaB/PvcC/4-BUDH"/>
</dbReference>
<dbReference type="InterPro" id="IPR024674">
    <property type="entry name" value="HpaB/PvcC/4-BUDH_N"/>
</dbReference>
<organism evidence="2">
    <name type="scientific">marine metagenome</name>
    <dbReference type="NCBI Taxonomy" id="408172"/>
    <lineage>
        <taxon>unclassified sequences</taxon>
        <taxon>metagenomes</taxon>
        <taxon>ecological metagenomes</taxon>
    </lineage>
</organism>
<dbReference type="Gene3D" id="2.40.110.10">
    <property type="entry name" value="Butyryl-CoA Dehydrogenase, subunit A, domain 2"/>
    <property type="match status" value="1"/>
</dbReference>
<feature type="non-terminal residue" evidence="2">
    <location>
        <position position="219"/>
    </location>
</feature>
<dbReference type="PANTHER" id="PTHR36117:SF3">
    <property type="entry name" value="4-HYDROXYPHENYLACETATE 3-MONOOXYGENASE-RELATED"/>
    <property type="match status" value="1"/>
</dbReference>
<dbReference type="PANTHER" id="PTHR36117">
    <property type="entry name" value="4-HYDROXYPHENYLACETATE 3-MONOOXYGENASE-RELATED"/>
    <property type="match status" value="1"/>
</dbReference>
<sequence length="219" mass="24520">MGIRTGQQFLEGLKDSREIWLEGARVDDVTRDPKLGRMAKTLADLFDLQHDPALHDDMTFKSPSTGDPVPLSFLIPKSQDDMLKRRKALEIMAEAHHGILGRTPDYVNIQVTATRQMADLHGRTDKRFANNLIAYHEYIRDNDLSLTHCFGHPQVNRGVAVGQQPDPYIPVGVVDTGSDGIILRGAKLLATLAPFSDEIFVPPYRPLRGKEEEMYALGF</sequence>
<name>A0A382WQT5_9ZZZZ</name>